<evidence type="ECO:0000256" key="2">
    <source>
        <dbReference type="ARBA" id="ARBA00010147"/>
    </source>
</evidence>
<evidence type="ECO:0000256" key="7">
    <source>
        <dbReference type="ARBA" id="ARBA00023157"/>
    </source>
</evidence>
<keyword evidence="8" id="KW-0472">Membrane</keyword>
<proteinExistence type="inferred from homology"/>
<keyword evidence="5" id="KW-0430">Lectin</keyword>
<dbReference type="InterPro" id="IPR051941">
    <property type="entry name" value="BG_Antigen-Binding_Lectin"/>
</dbReference>
<comment type="similarity">
    <text evidence="2">Belongs to the fucolectin family.</text>
</comment>
<dbReference type="InterPro" id="IPR006585">
    <property type="entry name" value="FTP1"/>
</dbReference>
<feature type="transmembrane region" description="Helical" evidence="8">
    <location>
        <begin position="6"/>
        <end position="24"/>
    </location>
</feature>
<comment type="subunit">
    <text evidence="3">Homotrimer.</text>
</comment>
<evidence type="ECO:0000256" key="3">
    <source>
        <dbReference type="ARBA" id="ARBA00011233"/>
    </source>
</evidence>
<keyword evidence="7" id="KW-1015">Disulfide bond</keyword>
<dbReference type="GO" id="GO:0046872">
    <property type="term" value="F:metal ion binding"/>
    <property type="evidence" value="ECO:0007669"/>
    <property type="project" value="UniProtKB-KW"/>
</dbReference>
<name>A0AAD9KMU7_RIDPI</name>
<feature type="domain" description="Fucolectin tachylectin-4 pentraxin-1" evidence="9">
    <location>
        <begin position="25"/>
        <end position="170"/>
    </location>
</feature>
<evidence type="ECO:0000313" key="11">
    <source>
        <dbReference type="Proteomes" id="UP001209878"/>
    </source>
</evidence>
<dbReference type="SUPFAM" id="SSF49785">
    <property type="entry name" value="Galactose-binding domain-like"/>
    <property type="match status" value="1"/>
</dbReference>
<keyword evidence="11" id="KW-1185">Reference proteome</keyword>
<comment type="function">
    <text evidence="1">Acts as a defensive agent. Recognizes blood group fucosylated oligosaccharides including A, B, H and Lewis B-type antigens. Does not recognize Lewis A antigen and has low affinity for monovalent haptens.</text>
</comment>
<keyword evidence="8" id="KW-1133">Transmembrane helix</keyword>
<dbReference type="PANTHER" id="PTHR45713:SF6">
    <property type="entry name" value="F5_8 TYPE C DOMAIN-CONTAINING PROTEIN"/>
    <property type="match status" value="1"/>
</dbReference>
<evidence type="ECO:0000256" key="8">
    <source>
        <dbReference type="SAM" id="Phobius"/>
    </source>
</evidence>
<dbReference type="SMART" id="SM00607">
    <property type="entry name" value="FTP"/>
    <property type="match status" value="1"/>
</dbReference>
<gene>
    <name evidence="10" type="ORF">NP493_816g02059</name>
</gene>
<protein>
    <recommendedName>
        <fullName evidence="9">Fucolectin tachylectin-4 pentraxin-1 domain-containing protein</fullName>
    </recommendedName>
</protein>
<dbReference type="Gene3D" id="2.60.120.260">
    <property type="entry name" value="Galactose-binding domain-like"/>
    <property type="match status" value="1"/>
</dbReference>
<dbReference type="Proteomes" id="UP001209878">
    <property type="component" value="Unassembled WGS sequence"/>
</dbReference>
<keyword evidence="6" id="KW-0106">Calcium</keyword>
<evidence type="ECO:0000256" key="4">
    <source>
        <dbReference type="ARBA" id="ARBA00022723"/>
    </source>
</evidence>
<evidence type="ECO:0000256" key="5">
    <source>
        <dbReference type="ARBA" id="ARBA00022734"/>
    </source>
</evidence>
<dbReference type="GO" id="GO:0001868">
    <property type="term" value="P:regulation of complement activation, lectin pathway"/>
    <property type="evidence" value="ECO:0007669"/>
    <property type="project" value="UniProtKB-ARBA"/>
</dbReference>
<dbReference type="InterPro" id="IPR008979">
    <property type="entry name" value="Galactose-bd-like_sf"/>
</dbReference>
<reference evidence="10" key="1">
    <citation type="journal article" date="2023" name="Mol. Biol. Evol.">
        <title>Third-Generation Sequencing Reveals the Adaptive Role of the Epigenome in Three Deep-Sea Polychaetes.</title>
        <authorList>
            <person name="Perez M."/>
            <person name="Aroh O."/>
            <person name="Sun Y."/>
            <person name="Lan Y."/>
            <person name="Juniper S.K."/>
            <person name="Young C.R."/>
            <person name="Angers B."/>
            <person name="Qian P.Y."/>
        </authorList>
    </citation>
    <scope>NUCLEOTIDE SEQUENCE</scope>
    <source>
        <strain evidence="10">R07B-5</strain>
    </source>
</reference>
<accession>A0AAD9KMU7</accession>
<evidence type="ECO:0000259" key="9">
    <source>
        <dbReference type="SMART" id="SM00607"/>
    </source>
</evidence>
<dbReference type="EMBL" id="JAODUO010000816">
    <property type="protein sequence ID" value="KAK2174252.1"/>
    <property type="molecule type" value="Genomic_DNA"/>
</dbReference>
<evidence type="ECO:0000256" key="6">
    <source>
        <dbReference type="ARBA" id="ARBA00022837"/>
    </source>
</evidence>
<dbReference type="Pfam" id="PF22633">
    <property type="entry name" value="F5_F8_type_C_2"/>
    <property type="match status" value="1"/>
</dbReference>
<dbReference type="GO" id="GO:0010185">
    <property type="term" value="P:regulation of cellular defense response"/>
    <property type="evidence" value="ECO:0007669"/>
    <property type="project" value="UniProtKB-ARBA"/>
</dbReference>
<evidence type="ECO:0000256" key="1">
    <source>
        <dbReference type="ARBA" id="ARBA00002219"/>
    </source>
</evidence>
<comment type="caution">
    <text evidence="10">The sequence shown here is derived from an EMBL/GenBank/DDBJ whole genome shotgun (WGS) entry which is preliminary data.</text>
</comment>
<evidence type="ECO:0000313" key="10">
    <source>
        <dbReference type="EMBL" id="KAK2174252.1"/>
    </source>
</evidence>
<dbReference type="PANTHER" id="PTHR45713">
    <property type="entry name" value="FTP DOMAIN-CONTAINING PROTEIN"/>
    <property type="match status" value="1"/>
</dbReference>
<keyword evidence="8" id="KW-0812">Transmembrane</keyword>
<dbReference type="AlphaFoldDB" id="A0AAD9KMU7"/>
<organism evidence="10 11">
    <name type="scientific">Ridgeia piscesae</name>
    <name type="common">Tubeworm</name>
    <dbReference type="NCBI Taxonomy" id="27915"/>
    <lineage>
        <taxon>Eukaryota</taxon>
        <taxon>Metazoa</taxon>
        <taxon>Spiralia</taxon>
        <taxon>Lophotrochozoa</taxon>
        <taxon>Annelida</taxon>
        <taxon>Polychaeta</taxon>
        <taxon>Sedentaria</taxon>
        <taxon>Canalipalpata</taxon>
        <taxon>Sabellida</taxon>
        <taxon>Siboglinidae</taxon>
        <taxon>Ridgeia</taxon>
    </lineage>
</organism>
<sequence length="206" mass="22755">MDVLHEVSVMIWLVMIFAFALNAAERYIAVRRPSRISSSKYGGTADKANDGNINAIFKRGSCPHNGDSLKPWWAVDLESERLVLSVHIYNRVDVPSQLHDLLLGLKDTWPTNKGSTLVATDAMCGTLVGPQRSARLMIQCEKNAVGRYLVIQNDGRSALTLCEVKVFGVHRALEKLSDVRVGLKDTWPTNNGSTLIAMDAMCGKRD</sequence>
<dbReference type="GO" id="GO:0042806">
    <property type="term" value="F:fucose binding"/>
    <property type="evidence" value="ECO:0007669"/>
    <property type="project" value="UniProtKB-ARBA"/>
</dbReference>
<keyword evidence="4" id="KW-0479">Metal-binding</keyword>